<keyword evidence="3" id="KW-1185">Reference proteome</keyword>
<keyword evidence="1" id="KW-0472">Membrane</keyword>
<comment type="caution">
    <text evidence="2">The sequence shown here is derived from an EMBL/GenBank/DDBJ whole genome shotgun (WGS) entry which is preliminary data.</text>
</comment>
<evidence type="ECO:0000313" key="3">
    <source>
        <dbReference type="Proteomes" id="UP000276133"/>
    </source>
</evidence>
<gene>
    <name evidence="2" type="ORF">BpHYR1_039121</name>
</gene>
<dbReference type="AlphaFoldDB" id="A0A3M7Q3X2"/>
<evidence type="ECO:0000256" key="1">
    <source>
        <dbReference type="SAM" id="Phobius"/>
    </source>
</evidence>
<dbReference type="EMBL" id="REGN01007645">
    <property type="protein sequence ID" value="RNA05658.1"/>
    <property type="molecule type" value="Genomic_DNA"/>
</dbReference>
<accession>A0A3M7Q3X2</accession>
<proteinExistence type="predicted"/>
<dbReference type="Proteomes" id="UP000276133">
    <property type="component" value="Unassembled WGS sequence"/>
</dbReference>
<name>A0A3M7Q3X2_BRAPC</name>
<feature type="transmembrane region" description="Helical" evidence="1">
    <location>
        <begin position="63"/>
        <end position="85"/>
    </location>
</feature>
<organism evidence="2 3">
    <name type="scientific">Brachionus plicatilis</name>
    <name type="common">Marine rotifer</name>
    <name type="synonym">Brachionus muelleri</name>
    <dbReference type="NCBI Taxonomy" id="10195"/>
    <lineage>
        <taxon>Eukaryota</taxon>
        <taxon>Metazoa</taxon>
        <taxon>Spiralia</taxon>
        <taxon>Gnathifera</taxon>
        <taxon>Rotifera</taxon>
        <taxon>Eurotatoria</taxon>
        <taxon>Monogononta</taxon>
        <taxon>Pseudotrocha</taxon>
        <taxon>Ploima</taxon>
        <taxon>Brachionidae</taxon>
        <taxon>Brachionus</taxon>
    </lineage>
</organism>
<sequence>MTSASWIKTSLSFTDFTAALYRIEPGLLSCWAIEAKLILVVELGSPVAVSFDTFFFSSSSIRVVSPVIILSFAAIVSSSFTTLSFSSKSHWSRLLTFERLRLV</sequence>
<keyword evidence="1" id="KW-0812">Transmembrane</keyword>
<protein>
    <submittedName>
        <fullName evidence="2">Uncharacterized protein</fullName>
    </submittedName>
</protein>
<keyword evidence="1" id="KW-1133">Transmembrane helix</keyword>
<reference evidence="2 3" key="1">
    <citation type="journal article" date="2018" name="Sci. Rep.">
        <title>Genomic signatures of local adaptation to the degree of environmental predictability in rotifers.</title>
        <authorList>
            <person name="Franch-Gras L."/>
            <person name="Hahn C."/>
            <person name="Garcia-Roger E.M."/>
            <person name="Carmona M.J."/>
            <person name="Serra M."/>
            <person name="Gomez A."/>
        </authorList>
    </citation>
    <scope>NUCLEOTIDE SEQUENCE [LARGE SCALE GENOMIC DNA]</scope>
    <source>
        <strain evidence="2">HYR1</strain>
    </source>
</reference>
<evidence type="ECO:0000313" key="2">
    <source>
        <dbReference type="EMBL" id="RNA05658.1"/>
    </source>
</evidence>